<name>A0A0E9RZK5_ANGAN</name>
<feature type="compositionally biased region" description="Polar residues" evidence="1">
    <location>
        <begin position="12"/>
        <end position="21"/>
    </location>
</feature>
<dbReference type="EMBL" id="GBXM01074869">
    <property type="protein sequence ID" value="JAH33708.1"/>
    <property type="molecule type" value="Transcribed_RNA"/>
</dbReference>
<feature type="compositionally biased region" description="Basic and acidic residues" evidence="1">
    <location>
        <begin position="1"/>
        <end position="11"/>
    </location>
</feature>
<proteinExistence type="predicted"/>
<protein>
    <submittedName>
        <fullName evidence="2">Uncharacterized protein</fullName>
    </submittedName>
</protein>
<dbReference type="AlphaFoldDB" id="A0A0E9RZK5"/>
<accession>A0A0E9RZK5</accession>
<organism evidence="2">
    <name type="scientific">Anguilla anguilla</name>
    <name type="common">European freshwater eel</name>
    <name type="synonym">Muraena anguilla</name>
    <dbReference type="NCBI Taxonomy" id="7936"/>
    <lineage>
        <taxon>Eukaryota</taxon>
        <taxon>Metazoa</taxon>
        <taxon>Chordata</taxon>
        <taxon>Craniata</taxon>
        <taxon>Vertebrata</taxon>
        <taxon>Euteleostomi</taxon>
        <taxon>Actinopterygii</taxon>
        <taxon>Neopterygii</taxon>
        <taxon>Teleostei</taxon>
        <taxon>Anguilliformes</taxon>
        <taxon>Anguillidae</taxon>
        <taxon>Anguilla</taxon>
    </lineage>
</organism>
<feature type="region of interest" description="Disordered" evidence="1">
    <location>
        <begin position="1"/>
        <end position="21"/>
    </location>
</feature>
<evidence type="ECO:0000313" key="2">
    <source>
        <dbReference type="EMBL" id="JAH33708.1"/>
    </source>
</evidence>
<sequence>MEKKKEQKEQNIGKQQITVSN</sequence>
<reference evidence="2" key="2">
    <citation type="journal article" date="2015" name="Fish Shellfish Immunol.">
        <title>Early steps in the European eel (Anguilla anguilla)-Vibrio vulnificus interaction in the gills: Role of the RtxA13 toxin.</title>
        <authorList>
            <person name="Callol A."/>
            <person name="Pajuelo D."/>
            <person name="Ebbesson L."/>
            <person name="Teles M."/>
            <person name="MacKenzie S."/>
            <person name="Amaro C."/>
        </authorList>
    </citation>
    <scope>NUCLEOTIDE SEQUENCE</scope>
</reference>
<evidence type="ECO:0000256" key="1">
    <source>
        <dbReference type="SAM" id="MobiDB-lite"/>
    </source>
</evidence>
<reference evidence="2" key="1">
    <citation type="submission" date="2014-11" db="EMBL/GenBank/DDBJ databases">
        <authorList>
            <person name="Amaro Gonzalez C."/>
        </authorList>
    </citation>
    <scope>NUCLEOTIDE SEQUENCE</scope>
</reference>